<dbReference type="InterPro" id="IPR043145">
    <property type="entry name" value="Znf_ZZ_sf"/>
</dbReference>
<dbReference type="InterPro" id="IPR040847">
    <property type="entry name" value="SH3_15"/>
</dbReference>
<comment type="catalytic activity">
    <reaction evidence="1">
        <text>S-ubiquitinyl-[E2 ubiquitin-conjugating enzyme]-L-cysteine + [acceptor protein]-L-lysine = [E2 ubiquitin-conjugating enzyme]-L-cysteine + N(6)-ubiquitinyl-[acceptor protein]-L-lysine.</text>
        <dbReference type="EC" id="2.3.2.27"/>
    </reaction>
</comment>
<dbReference type="SUPFAM" id="SSF57850">
    <property type="entry name" value="RING/U-box"/>
    <property type="match status" value="1"/>
</dbReference>
<evidence type="ECO:0000256" key="10">
    <source>
        <dbReference type="ARBA" id="ARBA00022723"/>
    </source>
</evidence>
<dbReference type="GO" id="GO:0005507">
    <property type="term" value="F:copper ion binding"/>
    <property type="evidence" value="ECO:0007669"/>
    <property type="project" value="InterPro"/>
</dbReference>
<dbReference type="GO" id="GO:0008270">
    <property type="term" value="F:zinc ion binding"/>
    <property type="evidence" value="ECO:0007669"/>
    <property type="project" value="UniProtKB-KW"/>
</dbReference>
<dbReference type="PROSITE" id="PS50088">
    <property type="entry name" value="ANK_REPEAT"/>
    <property type="match status" value="4"/>
</dbReference>
<dbReference type="PROSITE" id="PS01357">
    <property type="entry name" value="ZF_ZZ_1"/>
    <property type="match status" value="1"/>
</dbReference>
<feature type="repeat" description="ANK" evidence="18">
    <location>
        <begin position="490"/>
        <end position="522"/>
    </location>
</feature>
<name>A0A7R9KW43_9ACAR</name>
<dbReference type="FunFam" id="1.25.40.20:FF:000259">
    <property type="entry name" value="E3 ubiquitin-protein ligase mind-bomb"/>
    <property type="match status" value="1"/>
</dbReference>
<dbReference type="GO" id="GO:0044218">
    <property type="term" value="C:other organism cell membrane"/>
    <property type="evidence" value="ECO:0007669"/>
    <property type="project" value="UniProtKB-KW"/>
</dbReference>
<protein>
    <recommendedName>
        <fullName evidence="5">RING-type E3 ubiquitin transferase</fullName>
        <ecNumber evidence="5">2.3.2.27</ecNumber>
    </recommendedName>
</protein>
<dbReference type="PROSITE" id="PS51416">
    <property type="entry name" value="MIB_HERC2"/>
    <property type="match status" value="1"/>
</dbReference>
<dbReference type="SUPFAM" id="SSF48403">
    <property type="entry name" value="Ankyrin repeat"/>
    <property type="match status" value="1"/>
</dbReference>
<accession>A0A7R9KW43</accession>
<keyword evidence="13" id="KW-0833">Ubl conjugation pathway</keyword>
<evidence type="ECO:0000256" key="1">
    <source>
        <dbReference type="ARBA" id="ARBA00000900"/>
    </source>
</evidence>
<feature type="repeat" description="ANK" evidence="18">
    <location>
        <begin position="457"/>
        <end position="489"/>
    </location>
</feature>
<dbReference type="UniPathway" id="UPA00143"/>
<reference evidence="23" key="1">
    <citation type="submission" date="2020-11" db="EMBL/GenBank/DDBJ databases">
        <authorList>
            <person name="Tran Van P."/>
        </authorList>
    </citation>
    <scope>NUCLEOTIDE SEQUENCE</scope>
</reference>
<dbReference type="CDD" id="cd02339">
    <property type="entry name" value="ZZ_Mind_bomb"/>
    <property type="match status" value="1"/>
</dbReference>
<dbReference type="InterPro" id="IPR010606">
    <property type="entry name" value="Mib_Herc2"/>
</dbReference>
<feature type="repeat" description="ANK" evidence="18">
    <location>
        <begin position="424"/>
        <end position="456"/>
    </location>
</feature>
<keyword evidence="18" id="KW-0040">ANK repeat</keyword>
<evidence type="ECO:0000313" key="24">
    <source>
        <dbReference type="Proteomes" id="UP000759131"/>
    </source>
</evidence>
<feature type="repeat" description="ANK" evidence="18">
    <location>
        <begin position="523"/>
        <end position="555"/>
    </location>
</feature>
<evidence type="ECO:0000256" key="11">
    <source>
        <dbReference type="ARBA" id="ARBA00022737"/>
    </source>
</evidence>
<keyword evidence="7" id="KW-0963">Cytoplasm</keyword>
<keyword evidence="14" id="KW-0862">Zinc</keyword>
<dbReference type="GO" id="GO:0007219">
    <property type="term" value="P:Notch signaling pathway"/>
    <property type="evidence" value="ECO:0007669"/>
    <property type="project" value="TreeGrafter"/>
</dbReference>
<dbReference type="OrthoDB" id="2122982at2759"/>
<dbReference type="Pfam" id="PF00023">
    <property type="entry name" value="Ank"/>
    <property type="match status" value="1"/>
</dbReference>
<feature type="domain" description="MIB/HERC2" evidence="22">
    <location>
        <begin position="70"/>
        <end position="148"/>
    </location>
</feature>
<keyword evidence="15" id="KW-0638">Presynaptic neurotoxin</keyword>
<dbReference type="GO" id="GO:0044231">
    <property type="term" value="C:host cell presynaptic membrane"/>
    <property type="evidence" value="ECO:0007669"/>
    <property type="project" value="UniProtKB-KW"/>
</dbReference>
<dbReference type="PROSITE" id="PS50297">
    <property type="entry name" value="ANK_REP_REGION"/>
    <property type="match status" value="4"/>
</dbReference>
<dbReference type="SMART" id="SM00291">
    <property type="entry name" value="ZnF_ZZ"/>
    <property type="match status" value="1"/>
</dbReference>
<evidence type="ECO:0000256" key="4">
    <source>
        <dbReference type="ARBA" id="ARBA00004906"/>
    </source>
</evidence>
<dbReference type="EMBL" id="CAJPIZ010008176">
    <property type="protein sequence ID" value="CAG2110928.1"/>
    <property type="molecule type" value="Genomic_DNA"/>
</dbReference>
<dbReference type="FunFam" id="2.30.30.40:FF:000054">
    <property type="entry name" value="Putative e3 ubiquitin-protein ligase mind-bomb"/>
    <property type="match status" value="1"/>
</dbReference>
<feature type="domain" description="Copper-fist" evidence="20">
    <location>
        <begin position="17"/>
        <end position="73"/>
    </location>
</feature>
<dbReference type="Pfam" id="PF00569">
    <property type="entry name" value="ZZ"/>
    <property type="match status" value="1"/>
</dbReference>
<dbReference type="EMBL" id="OC862751">
    <property type="protein sequence ID" value="CAD7630498.1"/>
    <property type="molecule type" value="Genomic_DNA"/>
</dbReference>
<organism evidence="23">
    <name type="scientific">Medioppia subpectinata</name>
    <dbReference type="NCBI Taxonomy" id="1979941"/>
    <lineage>
        <taxon>Eukaryota</taxon>
        <taxon>Metazoa</taxon>
        <taxon>Ecdysozoa</taxon>
        <taxon>Arthropoda</taxon>
        <taxon>Chelicerata</taxon>
        <taxon>Arachnida</taxon>
        <taxon>Acari</taxon>
        <taxon>Acariformes</taxon>
        <taxon>Sarcoptiformes</taxon>
        <taxon>Oribatida</taxon>
        <taxon>Brachypylina</taxon>
        <taxon>Oppioidea</taxon>
        <taxon>Oppiidae</taxon>
        <taxon>Medioppia</taxon>
    </lineage>
</organism>
<evidence type="ECO:0000256" key="5">
    <source>
        <dbReference type="ARBA" id="ARBA00012483"/>
    </source>
</evidence>
<dbReference type="EC" id="2.3.2.27" evidence="5"/>
<dbReference type="GO" id="GO:0003700">
    <property type="term" value="F:DNA-binding transcription factor activity"/>
    <property type="evidence" value="ECO:0007669"/>
    <property type="project" value="InterPro"/>
</dbReference>
<keyword evidence="6" id="KW-0268">Exocytosis</keyword>
<dbReference type="Gene3D" id="2.30.30.40">
    <property type="entry name" value="SH3 Domains"/>
    <property type="match status" value="1"/>
</dbReference>
<dbReference type="AlphaFoldDB" id="A0A7R9KW43"/>
<evidence type="ECO:0000256" key="8">
    <source>
        <dbReference type="ARBA" id="ARBA00022537"/>
    </source>
</evidence>
<dbReference type="GO" id="GO:0003677">
    <property type="term" value="F:DNA binding"/>
    <property type="evidence" value="ECO:0007669"/>
    <property type="project" value="InterPro"/>
</dbReference>
<keyword evidence="24" id="KW-1185">Reference proteome</keyword>
<evidence type="ECO:0000256" key="16">
    <source>
        <dbReference type="ARBA" id="ARBA00023054"/>
    </source>
</evidence>
<dbReference type="InterPro" id="IPR042056">
    <property type="entry name" value="MIB1/2_ZZ"/>
</dbReference>
<keyword evidence="12 19" id="KW-0863">Zinc-finger</keyword>
<keyword evidence="10" id="KW-0479">Metal-binding</keyword>
<evidence type="ECO:0000256" key="12">
    <source>
        <dbReference type="ARBA" id="ARBA00022771"/>
    </source>
</evidence>
<comment type="subcellular location">
    <subcellularLocation>
        <location evidence="3">Cytoplasm</location>
    </subcellularLocation>
    <subcellularLocation>
        <location evidence="2">Target cell membrane</location>
    </subcellularLocation>
</comment>
<keyword evidence="11" id="KW-0677">Repeat</keyword>
<dbReference type="PROSITE" id="PS50073">
    <property type="entry name" value="COPPER_FIST_2"/>
    <property type="match status" value="1"/>
</dbReference>
<gene>
    <name evidence="23" type="ORF">OSB1V03_LOCUS10911</name>
</gene>
<dbReference type="Proteomes" id="UP000759131">
    <property type="component" value="Unassembled WGS sequence"/>
</dbReference>
<keyword evidence="15" id="KW-0528">Neurotoxin</keyword>
<keyword evidence="16" id="KW-0175">Coiled coil</keyword>
<keyword evidence="17" id="KW-1053">Target membrane</keyword>
<evidence type="ECO:0000256" key="17">
    <source>
        <dbReference type="ARBA" id="ARBA00023298"/>
    </source>
</evidence>
<dbReference type="SUPFAM" id="SSF159034">
    <property type="entry name" value="Mib/herc2 domain-like"/>
    <property type="match status" value="1"/>
</dbReference>
<proteinExistence type="predicted"/>
<feature type="non-terminal residue" evidence="23">
    <location>
        <position position="1"/>
    </location>
</feature>
<dbReference type="SMART" id="SM00248">
    <property type="entry name" value="ANK"/>
    <property type="match status" value="4"/>
</dbReference>
<dbReference type="FunFam" id="3.30.60.90:FF:000005">
    <property type="entry name" value="Putative E3 ubiquitin-protein ligase mib1"/>
    <property type="match status" value="1"/>
</dbReference>
<evidence type="ECO:0000256" key="14">
    <source>
        <dbReference type="ARBA" id="ARBA00022833"/>
    </source>
</evidence>
<dbReference type="InterPro" id="IPR001083">
    <property type="entry name" value="Cu_fist_DNA-bd_dom"/>
</dbReference>
<dbReference type="PANTHER" id="PTHR24202">
    <property type="entry name" value="E3 UBIQUITIN-PROTEIN LIGASE MIB2"/>
    <property type="match status" value="1"/>
</dbReference>
<evidence type="ECO:0000256" key="13">
    <source>
        <dbReference type="ARBA" id="ARBA00022786"/>
    </source>
</evidence>
<dbReference type="Pfam" id="PF18346">
    <property type="entry name" value="SH3_15"/>
    <property type="match status" value="2"/>
</dbReference>
<evidence type="ECO:0000256" key="2">
    <source>
        <dbReference type="ARBA" id="ARBA00004175"/>
    </source>
</evidence>
<dbReference type="InterPro" id="IPR000433">
    <property type="entry name" value="Znf_ZZ"/>
</dbReference>
<evidence type="ECO:0000259" key="20">
    <source>
        <dbReference type="PROSITE" id="PS50073"/>
    </source>
</evidence>
<dbReference type="GO" id="GO:0005737">
    <property type="term" value="C:cytoplasm"/>
    <property type="evidence" value="ECO:0007669"/>
    <property type="project" value="UniProtKB-SubCell"/>
</dbReference>
<evidence type="ECO:0000259" key="22">
    <source>
        <dbReference type="PROSITE" id="PS51416"/>
    </source>
</evidence>
<dbReference type="GO" id="GO:0006897">
    <property type="term" value="P:endocytosis"/>
    <property type="evidence" value="ECO:0007669"/>
    <property type="project" value="TreeGrafter"/>
</dbReference>
<keyword evidence="8" id="KW-1052">Target cell membrane</keyword>
<dbReference type="InterPro" id="IPR037252">
    <property type="entry name" value="Mib_Herc2_sf"/>
</dbReference>
<feature type="domain" description="ZZ-type" evidence="21">
    <location>
        <begin position="7"/>
        <end position="59"/>
    </location>
</feature>
<evidence type="ECO:0000256" key="18">
    <source>
        <dbReference type="PROSITE-ProRule" id="PRU00023"/>
    </source>
</evidence>
<dbReference type="InterPro" id="IPR002110">
    <property type="entry name" value="Ankyrin_rpt"/>
</dbReference>
<evidence type="ECO:0000256" key="3">
    <source>
        <dbReference type="ARBA" id="ARBA00004496"/>
    </source>
</evidence>
<dbReference type="GO" id="GO:0006887">
    <property type="term" value="P:exocytosis"/>
    <property type="evidence" value="ECO:0007669"/>
    <property type="project" value="UniProtKB-KW"/>
</dbReference>
<dbReference type="InterPro" id="IPR036770">
    <property type="entry name" value="Ankyrin_rpt-contain_sf"/>
</dbReference>
<dbReference type="Gene3D" id="1.25.40.20">
    <property type="entry name" value="Ankyrin repeat-containing domain"/>
    <property type="match status" value="2"/>
</dbReference>
<dbReference type="PROSITE" id="PS50135">
    <property type="entry name" value="ZF_ZZ_2"/>
    <property type="match status" value="1"/>
</dbReference>
<keyword evidence="9" id="KW-0808">Transferase</keyword>
<dbReference type="GO" id="GO:0016567">
    <property type="term" value="P:protein ubiquitination"/>
    <property type="evidence" value="ECO:0007669"/>
    <property type="project" value="UniProtKB-UniPathway"/>
</dbReference>
<dbReference type="GO" id="GO:0061630">
    <property type="term" value="F:ubiquitin protein ligase activity"/>
    <property type="evidence" value="ECO:0007669"/>
    <property type="project" value="UniProtKB-EC"/>
</dbReference>
<dbReference type="Gene3D" id="3.30.60.90">
    <property type="match status" value="1"/>
</dbReference>
<keyword evidence="15" id="KW-0800">Toxin</keyword>
<evidence type="ECO:0000256" key="15">
    <source>
        <dbReference type="ARBA" id="ARBA00023028"/>
    </source>
</evidence>
<dbReference type="Pfam" id="PF06701">
    <property type="entry name" value="MIB_HERC2"/>
    <property type="match status" value="1"/>
</dbReference>
<evidence type="ECO:0000256" key="6">
    <source>
        <dbReference type="ARBA" id="ARBA00022483"/>
    </source>
</evidence>
<evidence type="ECO:0000313" key="23">
    <source>
        <dbReference type="EMBL" id="CAD7630498.1"/>
    </source>
</evidence>
<comment type="pathway">
    <text evidence="4">Protein modification; protein ubiquitination.</text>
</comment>
<sequence length="580" mass="62707">PITGVKHEGAMCDFCKQSPIFGIRWKCAECINYDLCSLCYHSDKHNVRHRFYRILNPGSERVIIEPRRKGKKIAVKGIFPGSRVVRGVDWQWEDQDGGNGKRGKVTEIQDWSAASPRSAAYIIWDNGAKNLYRVGFEGMADLKVVSDVKGHTVYRDHLPLLGEQGAGRSSVHGFQIGDMVNVDLDLEIVQSLQHGHGGWTEGMFECLGTTGTVVGIDEDHDIVVLYPSTNKWTFNPAVLTRVGSNTNSLSGHTNPNINIAPTLSTSNVSAGMIAGTSGASTSGGASGGGAANIQFSVGDLVQICSDLERIKILQKGHGEFAEAMAPTLGKIGRVQQIYHDNDLKVDVCGTAWTYNPAAVVKVSNDGSAVNTSGEGLSTILKKLFESHVSGEPNEELVKAAANGDVAKCEEIVKRVEVDVNGVFASHTALQAASQNGHIEVIKTLLRHNANVEIEDKDGDRAVHHAAFGDEPGVITALAQSGADLNARNKRRQTPLHIAVNKGHVHVVKTLLELGCHSSLQDCEGDTPIHDSISKKRDDMLSLLLDHNADITLANNNGFNALHHAALRGNPRYVYRQHMSV</sequence>
<dbReference type="PANTHER" id="PTHR24202:SF53">
    <property type="entry name" value="E3 UBIQUITIN-PROTEIN LIGASE MIB1"/>
    <property type="match status" value="1"/>
</dbReference>
<keyword evidence="8" id="KW-0472">Membrane</keyword>
<dbReference type="Pfam" id="PF12796">
    <property type="entry name" value="Ank_2"/>
    <property type="match status" value="1"/>
</dbReference>
<evidence type="ECO:0000256" key="9">
    <source>
        <dbReference type="ARBA" id="ARBA00022679"/>
    </source>
</evidence>
<evidence type="ECO:0000256" key="19">
    <source>
        <dbReference type="PROSITE-ProRule" id="PRU00228"/>
    </source>
</evidence>
<evidence type="ECO:0000256" key="7">
    <source>
        <dbReference type="ARBA" id="ARBA00022490"/>
    </source>
</evidence>
<evidence type="ECO:0000259" key="21">
    <source>
        <dbReference type="PROSITE" id="PS50135"/>
    </source>
</evidence>